<dbReference type="Proteomes" id="UP000095287">
    <property type="component" value="Unplaced"/>
</dbReference>
<proteinExistence type="predicted"/>
<organism evidence="1 2">
    <name type="scientific">Steinernema glaseri</name>
    <dbReference type="NCBI Taxonomy" id="37863"/>
    <lineage>
        <taxon>Eukaryota</taxon>
        <taxon>Metazoa</taxon>
        <taxon>Ecdysozoa</taxon>
        <taxon>Nematoda</taxon>
        <taxon>Chromadorea</taxon>
        <taxon>Rhabditida</taxon>
        <taxon>Tylenchina</taxon>
        <taxon>Panagrolaimomorpha</taxon>
        <taxon>Strongyloidoidea</taxon>
        <taxon>Steinernematidae</taxon>
        <taxon>Steinernema</taxon>
    </lineage>
</organism>
<sequence length="179" mass="20368">MRNNESIRSPPSRTELIESAIRLRRQSDIKKALRRRGIVVKNPKTGIAFIACFPALCDILRRGPRAIRRGQAVDCFFSFWMQPMVLCLYVSWTSGDLLDALFWRFPWCVLSAESLCLPNSGTSARAIIRPGLSQQTKKVRVDHVKQPTSWRHVLETRNNYLGYCKVTISFITSGPGSCH</sequence>
<reference evidence="2" key="1">
    <citation type="submission" date="2016-11" db="UniProtKB">
        <authorList>
            <consortium name="WormBaseParasite"/>
        </authorList>
    </citation>
    <scope>IDENTIFICATION</scope>
</reference>
<dbReference type="AlphaFoldDB" id="A0A1I7Y056"/>
<name>A0A1I7Y056_9BILA</name>
<dbReference type="WBParaSite" id="L893_g11241.t1">
    <property type="protein sequence ID" value="L893_g11241.t1"/>
    <property type="gene ID" value="L893_g11241"/>
</dbReference>
<accession>A0A1I7Y056</accession>
<evidence type="ECO:0000313" key="2">
    <source>
        <dbReference type="WBParaSite" id="L893_g11241.t1"/>
    </source>
</evidence>
<protein>
    <submittedName>
        <fullName evidence="2">Transposase</fullName>
    </submittedName>
</protein>
<evidence type="ECO:0000313" key="1">
    <source>
        <dbReference type="Proteomes" id="UP000095287"/>
    </source>
</evidence>
<keyword evidence="1" id="KW-1185">Reference proteome</keyword>